<organism evidence="1 2">
    <name type="scientific">Lysobacter enzymogenes</name>
    <dbReference type="NCBI Taxonomy" id="69"/>
    <lineage>
        <taxon>Bacteria</taxon>
        <taxon>Pseudomonadati</taxon>
        <taxon>Pseudomonadota</taxon>
        <taxon>Gammaproteobacteria</taxon>
        <taxon>Lysobacterales</taxon>
        <taxon>Lysobacteraceae</taxon>
        <taxon>Lysobacter</taxon>
    </lineage>
</organism>
<proteinExistence type="predicted"/>
<evidence type="ECO:0000313" key="1">
    <source>
        <dbReference type="EMBL" id="ALN58786.1"/>
    </source>
</evidence>
<gene>
    <name evidence="1" type="ORF">GLE_3441</name>
</gene>
<dbReference type="Proteomes" id="UP000061569">
    <property type="component" value="Chromosome"/>
</dbReference>
<protein>
    <submittedName>
        <fullName evidence="1">Uncharacterized protein</fullName>
    </submittedName>
</protein>
<sequence>MVVSRIVVRSFDRRASRGAASSLRVRRDRGKCARGLAARAVASPDRRRINAAASDGLARSSR</sequence>
<name>A0A0S2DJX1_LYSEN</name>
<evidence type="ECO:0000313" key="2">
    <source>
        <dbReference type="Proteomes" id="UP000061569"/>
    </source>
</evidence>
<dbReference type="AlphaFoldDB" id="A0A0S2DJX1"/>
<dbReference type="EMBL" id="CP013140">
    <property type="protein sequence ID" value="ALN58786.1"/>
    <property type="molecule type" value="Genomic_DNA"/>
</dbReference>
<reference evidence="1 2" key="1">
    <citation type="submission" date="2015-11" db="EMBL/GenBank/DDBJ databases">
        <title>Genome sequences of Lysobacter enzymogenes strain C3 and Lysobacter antibioticus ATCC 29479.</title>
        <authorList>
            <person name="Kobayashi D.Y."/>
        </authorList>
    </citation>
    <scope>NUCLEOTIDE SEQUENCE [LARGE SCALE GENOMIC DNA]</scope>
    <source>
        <strain evidence="1 2">C3</strain>
    </source>
</reference>
<accession>A0A0S2DJX1</accession>
<dbReference type="KEGG" id="lez:GLE_3441"/>